<feature type="domain" description="Methyltransferase type 11" evidence="1">
    <location>
        <begin position="52"/>
        <end position="147"/>
    </location>
</feature>
<sequence>MDYSESTPQNIYDHENFLEKFLEKFGKSKEENGWGIQMLSSLPKSVKGMDILELGAGDGFTMKYLVEQGAASVTGYDISEKMITLAKNMNENNNNVIAEVKDLETLQLPEQQYDLVVSFYTFHYIFNYKSIMETIVKSLKQGGKLVIVMEHPIYTASIEQPIWIERPSGDRAWPVSNYFIEGKRIRNWIDFEGVVKYHRTLSTYIQTPIGLGLNLTHLEEFCPSDQQILKNPEQIDNFIRPLVLNLCFTK</sequence>
<dbReference type="PANTHER" id="PTHR43861:SF1">
    <property type="entry name" value="TRANS-ACONITATE 2-METHYLTRANSFERASE"/>
    <property type="match status" value="1"/>
</dbReference>
<dbReference type="OrthoDB" id="16596at2759"/>
<evidence type="ECO:0000313" key="3">
    <source>
        <dbReference type="Proteomes" id="UP000695562"/>
    </source>
</evidence>
<dbReference type="Pfam" id="PF08241">
    <property type="entry name" value="Methyltransf_11"/>
    <property type="match status" value="1"/>
</dbReference>
<dbReference type="SUPFAM" id="SSF53335">
    <property type="entry name" value="S-adenosyl-L-methionine-dependent methyltransferases"/>
    <property type="match status" value="1"/>
</dbReference>
<comment type="caution">
    <text evidence="2">The sequence shown here is derived from an EMBL/GenBank/DDBJ whole genome shotgun (WGS) entry which is preliminary data.</text>
</comment>
<organism evidence="2 3">
    <name type="scientific">Polysphondylium violaceum</name>
    <dbReference type="NCBI Taxonomy" id="133409"/>
    <lineage>
        <taxon>Eukaryota</taxon>
        <taxon>Amoebozoa</taxon>
        <taxon>Evosea</taxon>
        <taxon>Eumycetozoa</taxon>
        <taxon>Dictyostelia</taxon>
        <taxon>Dictyosteliales</taxon>
        <taxon>Dictyosteliaceae</taxon>
        <taxon>Polysphondylium</taxon>
    </lineage>
</organism>
<dbReference type="CDD" id="cd02440">
    <property type="entry name" value="AdoMet_MTases"/>
    <property type="match status" value="1"/>
</dbReference>
<evidence type="ECO:0000259" key="1">
    <source>
        <dbReference type="Pfam" id="PF08241"/>
    </source>
</evidence>
<dbReference type="InterPro" id="IPR029063">
    <property type="entry name" value="SAM-dependent_MTases_sf"/>
</dbReference>
<dbReference type="PANTHER" id="PTHR43861">
    <property type="entry name" value="TRANS-ACONITATE 2-METHYLTRANSFERASE-RELATED"/>
    <property type="match status" value="1"/>
</dbReference>
<dbReference type="EMBL" id="AJWJ01000137">
    <property type="protein sequence ID" value="KAF2074625.1"/>
    <property type="molecule type" value="Genomic_DNA"/>
</dbReference>
<evidence type="ECO:0000313" key="2">
    <source>
        <dbReference type="EMBL" id="KAF2074625.1"/>
    </source>
</evidence>
<dbReference type="AlphaFoldDB" id="A0A8J4UZL5"/>
<reference evidence="2" key="1">
    <citation type="submission" date="2020-01" db="EMBL/GenBank/DDBJ databases">
        <title>Development of genomics and gene disruption for Polysphondylium violaceum indicates a role for the polyketide synthase stlB in stalk morphogenesis.</title>
        <authorList>
            <person name="Narita B."/>
            <person name="Kawabe Y."/>
            <person name="Kin K."/>
            <person name="Saito T."/>
            <person name="Gibbs R."/>
            <person name="Kuspa A."/>
            <person name="Muzny D."/>
            <person name="Queller D."/>
            <person name="Richards S."/>
            <person name="Strassman J."/>
            <person name="Sucgang R."/>
            <person name="Worley K."/>
            <person name="Schaap P."/>
        </authorList>
    </citation>
    <scope>NUCLEOTIDE SEQUENCE</scope>
    <source>
        <strain evidence="2">QSvi11</strain>
    </source>
</reference>
<accession>A0A8J4UZL5</accession>
<dbReference type="Gene3D" id="3.40.50.150">
    <property type="entry name" value="Vaccinia Virus protein VP39"/>
    <property type="match status" value="1"/>
</dbReference>
<protein>
    <recommendedName>
        <fullName evidence="1">Methyltransferase type 11 domain-containing protein</fullName>
    </recommendedName>
</protein>
<dbReference type="Proteomes" id="UP000695562">
    <property type="component" value="Unassembled WGS sequence"/>
</dbReference>
<dbReference type="GO" id="GO:0008757">
    <property type="term" value="F:S-adenosylmethionine-dependent methyltransferase activity"/>
    <property type="evidence" value="ECO:0007669"/>
    <property type="project" value="InterPro"/>
</dbReference>
<keyword evidence="3" id="KW-1185">Reference proteome</keyword>
<proteinExistence type="predicted"/>
<name>A0A8J4UZL5_9MYCE</name>
<dbReference type="InterPro" id="IPR013216">
    <property type="entry name" value="Methyltransf_11"/>
</dbReference>
<gene>
    <name evidence="2" type="ORF">CYY_004064</name>
</gene>